<dbReference type="Proteomes" id="UP000694864">
    <property type="component" value="Chromosome 19"/>
</dbReference>
<feature type="compositionally biased region" description="Gly residues" evidence="1">
    <location>
        <begin position="75"/>
        <end position="106"/>
    </location>
</feature>
<feature type="signal peptide" evidence="2">
    <location>
        <begin position="1"/>
        <end position="18"/>
    </location>
</feature>
<reference evidence="3" key="1">
    <citation type="journal article" date="2014" name="Nat. Commun.">
        <title>The emerging biofuel crop Camelina sativa retains a highly undifferentiated hexaploid genome structure.</title>
        <authorList>
            <person name="Kagale S."/>
            <person name="Koh C."/>
            <person name="Nixon J."/>
            <person name="Bollina V."/>
            <person name="Clarke W.E."/>
            <person name="Tuteja R."/>
            <person name="Spillane C."/>
            <person name="Robinson S.J."/>
            <person name="Links M.G."/>
            <person name="Clarke C."/>
            <person name="Higgins E.E."/>
            <person name="Huebert T."/>
            <person name="Sharpe A.G."/>
            <person name="Parkin I.A."/>
        </authorList>
    </citation>
    <scope>NUCLEOTIDE SEQUENCE [LARGE SCALE GENOMIC DNA]</scope>
    <source>
        <strain evidence="3">cv. DH55</strain>
    </source>
</reference>
<gene>
    <name evidence="4" type="primary">LOC104766553</name>
</gene>
<keyword evidence="2" id="KW-0732">Signal</keyword>
<proteinExistence type="predicted"/>
<evidence type="ECO:0000313" key="4">
    <source>
        <dbReference type="RefSeq" id="XP_010488769.1"/>
    </source>
</evidence>
<accession>A0ABM0XP24</accession>
<dbReference type="RefSeq" id="XP_010488769.1">
    <property type="nucleotide sequence ID" value="XM_010490467.2"/>
</dbReference>
<organism evidence="3 4">
    <name type="scientific">Camelina sativa</name>
    <name type="common">False flax</name>
    <name type="synonym">Myagrum sativum</name>
    <dbReference type="NCBI Taxonomy" id="90675"/>
    <lineage>
        <taxon>Eukaryota</taxon>
        <taxon>Viridiplantae</taxon>
        <taxon>Streptophyta</taxon>
        <taxon>Embryophyta</taxon>
        <taxon>Tracheophyta</taxon>
        <taxon>Spermatophyta</taxon>
        <taxon>Magnoliopsida</taxon>
        <taxon>eudicotyledons</taxon>
        <taxon>Gunneridae</taxon>
        <taxon>Pentapetalae</taxon>
        <taxon>rosids</taxon>
        <taxon>malvids</taxon>
        <taxon>Brassicales</taxon>
        <taxon>Brassicaceae</taxon>
        <taxon>Camelineae</taxon>
        <taxon>Camelina</taxon>
    </lineage>
</organism>
<sequence>MNSRALVVWFLLLTAVFAVTVDASIDDKKQAGENQVENSKSPCKYGNCEQVEEIPFVEAGEVLGGEEEESKYSQGGRGGQGGGSGHGGHQGGGSGQGGYKGGGGGTTRKHAV</sequence>
<name>A0ABM0XP24_CAMSA</name>
<protein>
    <submittedName>
        <fullName evidence="4">Glycine-rich cell wall structural protein-like</fullName>
    </submittedName>
</protein>
<dbReference type="GeneID" id="104766553"/>
<feature type="region of interest" description="Disordered" evidence="1">
    <location>
        <begin position="59"/>
        <end position="112"/>
    </location>
</feature>
<keyword evidence="3" id="KW-1185">Reference proteome</keyword>
<reference evidence="4" key="2">
    <citation type="submission" date="2025-08" db="UniProtKB">
        <authorList>
            <consortium name="RefSeq"/>
        </authorList>
    </citation>
    <scope>IDENTIFICATION</scope>
    <source>
        <tissue evidence="4">Leaf</tissue>
    </source>
</reference>
<evidence type="ECO:0000256" key="1">
    <source>
        <dbReference type="SAM" id="MobiDB-lite"/>
    </source>
</evidence>
<feature type="chain" id="PRO_5045471430" evidence="2">
    <location>
        <begin position="19"/>
        <end position="112"/>
    </location>
</feature>
<evidence type="ECO:0000313" key="3">
    <source>
        <dbReference type="Proteomes" id="UP000694864"/>
    </source>
</evidence>
<evidence type="ECO:0000256" key="2">
    <source>
        <dbReference type="SAM" id="SignalP"/>
    </source>
</evidence>